<dbReference type="PROSITE" id="PS51309">
    <property type="entry name" value="PABC"/>
    <property type="match status" value="1"/>
</dbReference>
<dbReference type="VEuPathDB" id="FungiDB:AMAG_19326"/>
<organism evidence="2 3">
    <name type="scientific">Allomyces macrogynus (strain ATCC 38327)</name>
    <name type="common">Allomyces javanicus var. macrogynus</name>
    <dbReference type="NCBI Taxonomy" id="578462"/>
    <lineage>
        <taxon>Eukaryota</taxon>
        <taxon>Fungi</taxon>
        <taxon>Fungi incertae sedis</taxon>
        <taxon>Blastocladiomycota</taxon>
        <taxon>Blastocladiomycetes</taxon>
        <taxon>Blastocladiales</taxon>
        <taxon>Blastocladiaceae</taxon>
        <taxon>Allomyces</taxon>
    </lineage>
</organism>
<keyword evidence="3" id="KW-1185">Reference proteome</keyword>
<accession>A0A0L0SUP2</accession>
<dbReference type="InterPro" id="IPR036053">
    <property type="entry name" value="PABP-dom"/>
</dbReference>
<dbReference type="GO" id="GO:0003723">
    <property type="term" value="F:RNA binding"/>
    <property type="evidence" value="ECO:0007669"/>
    <property type="project" value="InterPro"/>
</dbReference>
<reference evidence="3" key="2">
    <citation type="submission" date="2009-11" db="EMBL/GenBank/DDBJ databases">
        <title>The Genome Sequence of Allomyces macrogynus strain ATCC 38327.</title>
        <authorList>
            <consortium name="The Broad Institute Genome Sequencing Platform"/>
            <person name="Russ C."/>
            <person name="Cuomo C."/>
            <person name="Shea T."/>
            <person name="Young S.K."/>
            <person name="Zeng Q."/>
            <person name="Koehrsen M."/>
            <person name="Haas B."/>
            <person name="Borodovsky M."/>
            <person name="Guigo R."/>
            <person name="Alvarado L."/>
            <person name="Berlin A."/>
            <person name="Borenstein D."/>
            <person name="Chen Z."/>
            <person name="Engels R."/>
            <person name="Freedman E."/>
            <person name="Gellesch M."/>
            <person name="Goldberg J."/>
            <person name="Griggs A."/>
            <person name="Gujja S."/>
            <person name="Heiman D."/>
            <person name="Hepburn T."/>
            <person name="Howarth C."/>
            <person name="Jen D."/>
            <person name="Larson L."/>
            <person name="Lewis B."/>
            <person name="Mehta T."/>
            <person name="Park D."/>
            <person name="Pearson M."/>
            <person name="Roberts A."/>
            <person name="Saif S."/>
            <person name="Shenoy N."/>
            <person name="Sisk P."/>
            <person name="Stolte C."/>
            <person name="Sykes S."/>
            <person name="Walk T."/>
            <person name="White J."/>
            <person name="Yandava C."/>
            <person name="Burger G."/>
            <person name="Gray M.W."/>
            <person name="Holland P.W.H."/>
            <person name="King N."/>
            <person name="Lang F.B.F."/>
            <person name="Roger A.J."/>
            <person name="Ruiz-Trillo I."/>
            <person name="Lander E."/>
            <person name="Nusbaum C."/>
        </authorList>
    </citation>
    <scope>NUCLEOTIDE SEQUENCE [LARGE SCALE GENOMIC DNA]</scope>
    <source>
        <strain evidence="3">ATCC 38327</strain>
    </source>
</reference>
<dbReference type="Pfam" id="PF00658">
    <property type="entry name" value="MLLE"/>
    <property type="match status" value="1"/>
</dbReference>
<dbReference type="AlphaFoldDB" id="A0A0L0SUP2"/>
<gene>
    <name evidence="2" type="ORF">AMAG_19326</name>
</gene>
<reference evidence="2 3" key="1">
    <citation type="submission" date="2009-11" db="EMBL/GenBank/DDBJ databases">
        <title>Annotation of Allomyces macrogynus ATCC 38327.</title>
        <authorList>
            <consortium name="The Broad Institute Genome Sequencing Platform"/>
            <person name="Russ C."/>
            <person name="Cuomo C."/>
            <person name="Burger G."/>
            <person name="Gray M.W."/>
            <person name="Holland P.W.H."/>
            <person name="King N."/>
            <person name="Lang F.B.F."/>
            <person name="Roger A.J."/>
            <person name="Ruiz-Trillo I."/>
            <person name="Young S.K."/>
            <person name="Zeng Q."/>
            <person name="Gargeya S."/>
            <person name="Fitzgerald M."/>
            <person name="Haas B."/>
            <person name="Abouelleil A."/>
            <person name="Alvarado L."/>
            <person name="Arachchi H.M."/>
            <person name="Berlin A."/>
            <person name="Chapman S.B."/>
            <person name="Gearin G."/>
            <person name="Goldberg J."/>
            <person name="Griggs A."/>
            <person name="Gujja S."/>
            <person name="Hansen M."/>
            <person name="Heiman D."/>
            <person name="Howarth C."/>
            <person name="Larimer J."/>
            <person name="Lui A."/>
            <person name="MacDonald P.J.P."/>
            <person name="McCowen C."/>
            <person name="Montmayeur A."/>
            <person name="Murphy C."/>
            <person name="Neiman D."/>
            <person name="Pearson M."/>
            <person name="Priest M."/>
            <person name="Roberts A."/>
            <person name="Saif S."/>
            <person name="Shea T."/>
            <person name="Sisk P."/>
            <person name="Stolte C."/>
            <person name="Sykes S."/>
            <person name="Wortman J."/>
            <person name="Nusbaum C."/>
            <person name="Birren B."/>
        </authorList>
    </citation>
    <scope>NUCLEOTIDE SEQUENCE [LARGE SCALE GENOMIC DNA]</scope>
    <source>
        <strain evidence="2 3">ATCC 38327</strain>
    </source>
</reference>
<name>A0A0L0SUP2_ALLM3</name>
<evidence type="ECO:0000313" key="2">
    <source>
        <dbReference type="EMBL" id="KNE66049.1"/>
    </source>
</evidence>
<evidence type="ECO:0000259" key="1">
    <source>
        <dbReference type="PROSITE" id="PS51309"/>
    </source>
</evidence>
<evidence type="ECO:0000313" key="3">
    <source>
        <dbReference type="Proteomes" id="UP000054350"/>
    </source>
</evidence>
<dbReference type="Gene3D" id="1.10.1900.10">
    <property type="entry name" value="c-terminal domain of poly(a) binding protein"/>
    <property type="match status" value="1"/>
</dbReference>
<dbReference type="OrthoDB" id="19742at2759"/>
<dbReference type="InterPro" id="IPR002004">
    <property type="entry name" value="PABP_HYD_C"/>
</dbReference>
<dbReference type="EMBL" id="GG745349">
    <property type="protein sequence ID" value="KNE66049.1"/>
    <property type="molecule type" value="Genomic_DNA"/>
</dbReference>
<dbReference type="SUPFAM" id="SSF63570">
    <property type="entry name" value="PABC (PABP) domain"/>
    <property type="match status" value="1"/>
</dbReference>
<dbReference type="SMART" id="SM00517">
    <property type="entry name" value="PolyA"/>
    <property type="match status" value="1"/>
</dbReference>
<dbReference type="STRING" id="578462.A0A0L0SUP2"/>
<protein>
    <recommendedName>
        <fullName evidence="1">PABC domain-containing protein</fullName>
    </recommendedName>
</protein>
<proteinExistence type="predicted"/>
<sequence length="86" mass="9262">MGPGAGPAPMMPGMPYPGQPMYFPGQAPRGFFPPGGAPHFAPKLTGMLLEMDATEVLHLLESPEDLHAKIDEAARLLREHLQETQA</sequence>
<dbReference type="Proteomes" id="UP000054350">
    <property type="component" value="Unassembled WGS sequence"/>
</dbReference>
<feature type="domain" description="PABC" evidence="1">
    <location>
        <begin position="1"/>
        <end position="82"/>
    </location>
</feature>